<dbReference type="Gene3D" id="3.90.1720.10">
    <property type="entry name" value="endopeptidase domain like (from Nostoc punctiforme)"/>
    <property type="match status" value="1"/>
</dbReference>
<gene>
    <name evidence="3" type="ORF">KIH74_14535</name>
</gene>
<sequence length="346" mass="36527">MLEKPGTSGATPVSFRVAAEAPDLKVATALGNPIAEAIAADGDDVTGVTVDTDLVKTRTTESGSVVATVEMSTEVEVADDGSGSAGTQSWSDAHEITLTDSGNGLTVTKDVVQAVEEVDDGSDEAAGEVTQPASTKTARASSGSQTDASGQLSQAAVAAATKGYPTQTRISPAKFRSYALTWTGSPHDGDAKKYFNSKYPFYNNNCANFASQVLDNAGWYLTGGSSLQVKNSTKWTYNLAGVAHATRTWSRARDLYTFANNTGTYGYLSNIWNATTGDLLFADWDPGNKADGAIDHVMVVSGRTTTGVPRISQKSSNRNNVTLTTSIRLAQQQGKTKIVWYGLKHK</sequence>
<feature type="region of interest" description="Disordered" evidence="1">
    <location>
        <begin position="118"/>
        <end position="149"/>
    </location>
</feature>
<evidence type="ECO:0000259" key="2">
    <source>
        <dbReference type="Pfam" id="PF12671"/>
    </source>
</evidence>
<accession>A0ABS5TKP2</accession>
<reference evidence="3 4" key="1">
    <citation type="submission" date="2021-05" db="EMBL/GenBank/DDBJ databases">
        <title>Kineosporia and Streptomyces sp. nov. two new marine actinobacteria isolated from Coral.</title>
        <authorList>
            <person name="Buangrab K."/>
            <person name="Sutthacheep M."/>
            <person name="Yeemin T."/>
            <person name="Harunari E."/>
            <person name="Igarashi Y."/>
            <person name="Kanchanasin P."/>
            <person name="Tanasupawat S."/>
            <person name="Phongsopitanun W."/>
        </authorList>
    </citation>
    <scope>NUCLEOTIDE SEQUENCE [LARGE SCALE GENOMIC DNA]</scope>
    <source>
        <strain evidence="3 4">J2-2</strain>
    </source>
</reference>
<feature type="compositionally biased region" description="Polar residues" evidence="1">
    <location>
        <begin position="131"/>
        <end position="149"/>
    </location>
</feature>
<dbReference type="Pfam" id="PF12671">
    <property type="entry name" value="Amidase_6"/>
    <property type="match status" value="1"/>
</dbReference>
<feature type="domain" description="Putative amidase" evidence="2">
    <location>
        <begin position="173"/>
        <end position="326"/>
    </location>
</feature>
<comment type="caution">
    <text evidence="3">The sequence shown here is derived from an EMBL/GenBank/DDBJ whole genome shotgun (WGS) entry which is preliminary data.</text>
</comment>
<keyword evidence="4" id="KW-1185">Reference proteome</keyword>
<evidence type="ECO:0000313" key="4">
    <source>
        <dbReference type="Proteomes" id="UP001197247"/>
    </source>
</evidence>
<dbReference type="EMBL" id="JAHBAY010000005">
    <property type="protein sequence ID" value="MBT0770154.1"/>
    <property type="molecule type" value="Genomic_DNA"/>
</dbReference>
<dbReference type="RefSeq" id="WP_214156445.1">
    <property type="nucleotide sequence ID" value="NZ_JAHBAY010000005.1"/>
</dbReference>
<dbReference type="PANTHER" id="PTHR40032:SF1">
    <property type="entry name" value="EXPORTED PROTEIN"/>
    <property type="match status" value="1"/>
</dbReference>
<dbReference type="InterPro" id="IPR024301">
    <property type="entry name" value="Amidase_6"/>
</dbReference>
<name>A0ABS5TKP2_9ACTN</name>
<evidence type="ECO:0000256" key="1">
    <source>
        <dbReference type="SAM" id="MobiDB-lite"/>
    </source>
</evidence>
<evidence type="ECO:0000313" key="3">
    <source>
        <dbReference type="EMBL" id="MBT0770154.1"/>
    </source>
</evidence>
<dbReference type="Proteomes" id="UP001197247">
    <property type="component" value="Unassembled WGS sequence"/>
</dbReference>
<protein>
    <submittedName>
        <fullName evidence="3">Amidase domain-containing protein</fullName>
    </submittedName>
</protein>
<proteinExistence type="predicted"/>
<organism evidence="3 4">
    <name type="scientific">Kineosporia corallincola</name>
    <dbReference type="NCBI Taxonomy" id="2835133"/>
    <lineage>
        <taxon>Bacteria</taxon>
        <taxon>Bacillati</taxon>
        <taxon>Actinomycetota</taxon>
        <taxon>Actinomycetes</taxon>
        <taxon>Kineosporiales</taxon>
        <taxon>Kineosporiaceae</taxon>
        <taxon>Kineosporia</taxon>
    </lineage>
</organism>
<dbReference type="PANTHER" id="PTHR40032">
    <property type="entry name" value="EXPORTED PROTEIN-RELATED"/>
    <property type="match status" value="1"/>
</dbReference>